<dbReference type="InterPro" id="IPR023346">
    <property type="entry name" value="Lysozyme-like_dom_sf"/>
</dbReference>
<gene>
    <name evidence="3" type="ORF">E2980_01070</name>
</gene>
<comment type="similarity">
    <text evidence="1">Belongs to the transglycosylase Slt family.</text>
</comment>
<accession>A0A4Y8MB87</accession>
<keyword evidence="4" id="KW-1185">Reference proteome</keyword>
<dbReference type="Proteomes" id="UP000297900">
    <property type="component" value="Unassembled WGS sequence"/>
</dbReference>
<protein>
    <submittedName>
        <fullName evidence="3">Lytic transglycosylase domain-containing protein</fullName>
    </submittedName>
</protein>
<evidence type="ECO:0000256" key="1">
    <source>
        <dbReference type="ARBA" id="ARBA00007734"/>
    </source>
</evidence>
<dbReference type="Gene3D" id="1.10.530.10">
    <property type="match status" value="1"/>
</dbReference>
<dbReference type="AlphaFoldDB" id="A0A4Y8MB87"/>
<dbReference type="GO" id="GO:0000270">
    <property type="term" value="P:peptidoglycan metabolic process"/>
    <property type="evidence" value="ECO:0007669"/>
    <property type="project" value="InterPro"/>
</dbReference>
<feature type="domain" description="Transglycosylase SLT" evidence="2">
    <location>
        <begin position="111"/>
        <end position="210"/>
    </location>
</feature>
<evidence type="ECO:0000313" key="3">
    <source>
        <dbReference type="EMBL" id="TFE31697.1"/>
    </source>
</evidence>
<dbReference type="GO" id="GO:0008933">
    <property type="term" value="F:peptidoglycan lytic transglycosylase activity"/>
    <property type="evidence" value="ECO:0007669"/>
    <property type="project" value="InterPro"/>
</dbReference>
<sequence>MYNGNNLQFDYRELTDVNVTTDPRILKQMLLTQWMTELNPLSSKAADGTASEGSGLFDMLLSQLTTADSPSQGTESTSNELNRLTAISAPTATWGGALTDDSGSSSAYDGLISEAGAKYGVDPALIKGVIQSESSFNPNAVSSAGAKGLMQLMDGTARDLGVSNSLDPAQNIDGGTRFLSYLLRKYDGNVSTALAAYNAGPGRVDRSGIQNDQDLALNLHKLPTETQNYVRKVLSASNQWSV</sequence>
<dbReference type="GO" id="GO:0016020">
    <property type="term" value="C:membrane"/>
    <property type="evidence" value="ECO:0007669"/>
    <property type="project" value="InterPro"/>
</dbReference>
<evidence type="ECO:0000313" key="4">
    <source>
        <dbReference type="Proteomes" id="UP000297900"/>
    </source>
</evidence>
<organism evidence="3 4">
    <name type="scientific">Cohnella luojiensis</name>
    <dbReference type="NCBI Taxonomy" id="652876"/>
    <lineage>
        <taxon>Bacteria</taxon>
        <taxon>Bacillati</taxon>
        <taxon>Bacillota</taxon>
        <taxon>Bacilli</taxon>
        <taxon>Bacillales</taxon>
        <taxon>Paenibacillaceae</taxon>
        <taxon>Cohnella</taxon>
    </lineage>
</organism>
<dbReference type="PANTHER" id="PTHR37423:SF2">
    <property type="entry name" value="MEMBRANE-BOUND LYTIC MUREIN TRANSGLYCOSYLASE C"/>
    <property type="match status" value="1"/>
</dbReference>
<dbReference type="InterPro" id="IPR000189">
    <property type="entry name" value="Transglyc_AS"/>
</dbReference>
<dbReference type="EMBL" id="SOMN01000001">
    <property type="protein sequence ID" value="TFE31697.1"/>
    <property type="molecule type" value="Genomic_DNA"/>
</dbReference>
<dbReference type="PROSITE" id="PS00922">
    <property type="entry name" value="TRANSGLYCOSYLASE"/>
    <property type="match status" value="1"/>
</dbReference>
<evidence type="ECO:0000259" key="2">
    <source>
        <dbReference type="Pfam" id="PF01464"/>
    </source>
</evidence>
<name>A0A4Y8MB87_9BACL</name>
<reference evidence="3 4" key="1">
    <citation type="submission" date="2019-03" db="EMBL/GenBank/DDBJ databases">
        <title>Cohnella endophytica sp. nov., a novel endophytic bacterium isolated from bark of Sonneratia apetala.</title>
        <authorList>
            <person name="Tuo L."/>
        </authorList>
    </citation>
    <scope>NUCLEOTIDE SEQUENCE [LARGE SCALE GENOMIC DNA]</scope>
    <source>
        <strain evidence="3 4">CCTCC AB 208254</strain>
    </source>
</reference>
<dbReference type="Pfam" id="PF01464">
    <property type="entry name" value="SLT"/>
    <property type="match status" value="1"/>
</dbReference>
<proteinExistence type="inferred from homology"/>
<dbReference type="SUPFAM" id="SSF53955">
    <property type="entry name" value="Lysozyme-like"/>
    <property type="match status" value="1"/>
</dbReference>
<dbReference type="CDD" id="cd16896">
    <property type="entry name" value="LT_Slt70-like"/>
    <property type="match status" value="1"/>
</dbReference>
<dbReference type="PANTHER" id="PTHR37423">
    <property type="entry name" value="SOLUBLE LYTIC MUREIN TRANSGLYCOSYLASE-RELATED"/>
    <property type="match status" value="1"/>
</dbReference>
<comment type="caution">
    <text evidence="3">The sequence shown here is derived from an EMBL/GenBank/DDBJ whole genome shotgun (WGS) entry which is preliminary data.</text>
</comment>
<dbReference type="OrthoDB" id="9815002at2"/>
<dbReference type="InterPro" id="IPR008258">
    <property type="entry name" value="Transglycosylase_SLT_dom_1"/>
</dbReference>